<dbReference type="EMBL" id="JABAIM010000001">
    <property type="protein sequence ID" value="NLR74494.1"/>
    <property type="molecule type" value="Genomic_DNA"/>
</dbReference>
<dbReference type="InterPro" id="IPR014983">
    <property type="entry name" value="GAD-rel"/>
</dbReference>
<dbReference type="InterPro" id="IPR015002">
    <property type="entry name" value="T6SS_Tdi1_C"/>
</dbReference>
<organism evidence="3 4">
    <name type="scientific">Leeia aquatica</name>
    <dbReference type="NCBI Taxonomy" id="2725557"/>
    <lineage>
        <taxon>Bacteria</taxon>
        <taxon>Pseudomonadati</taxon>
        <taxon>Pseudomonadota</taxon>
        <taxon>Betaproteobacteria</taxon>
        <taxon>Neisseriales</taxon>
        <taxon>Leeiaceae</taxon>
        <taxon>Leeia</taxon>
    </lineage>
</organism>
<evidence type="ECO:0000259" key="1">
    <source>
        <dbReference type="Pfam" id="PF08887"/>
    </source>
</evidence>
<evidence type="ECO:0000259" key="2">
    <source>
        <dbReference type="Pfam" id="PF08906"/>
    </source>
</evidence>
<sequence length="194" mass="22214">MGITLQAFVDTFEPGLRLRRADPGKIAQYQPYLPDSLLELWRQHGFGVYGDGLIQIVDPDDYRDNLWDWLMRDEDMSRLPIAISAFGDIFYYRKLSDAGDEDVCYLDPHTSEGGVLVWSLTQFFNEWCCNQDVRSDFFRQAQFEKTVKGAGILHEGQMYFFVPALRLGGGLVTNIERGAAAPHLHFLLELTQQV</sequence>
<protein>
    <submittedName>
        <fullName evidence="3">DUF1851 domain-containing protein</fullName>
    </submittedName>
</protein>
<reference evidence="3 4" key="1">
    <citation type="submission" date="2020-04" db="EMBL/GenBank/DDBJ databases">
        <title>Draft genome of Leeia sp. IMCC25680.</title>
        <authorList>
            <person name="Song J."/>
            <person name="Cho J.-C."/>
        </authorList>
    </citation>
    <scope>NUCLEOTIDE SEQUENCE [LARGE SCALE GENOMIC DNA]</scope>
    <source>
        <strain evidence="3 4">IMCC25680</strain>
    </source>
</reference>
<dbReference type="AlphaFoldDB" id="A0A847S421"/>
<dbReference type="InterPro" id="IPR037883">
    <property type="entry name" value="Knr4/Smi1-like_sf"/>
</dbReference>
<dbReference type="Pfam" id="PF08887">
    <property type="entry name" value="GAD-like"/>
    <property type="match status" value="1"/>
</dbReference>
<evidence type="ECO:0000313" key="3">
    <source>
        <dbReference type="EMBL" id="NLR74494.1"/>
    </source>
</evidence>
<dbReference type="Proteomes" id="UP000587991">
    <property type="component" value="Unassembled WGS sequence"/>
</dbReference>
<comment type="caution">
    <text evidence="3">The sequence shown here is derived from an EMBL/GenBank/DDBJ whole genome shotgun (WGS) entry which is preliminary data.</text>
</comment>
<evidence type="ECO:0000313" key="4">
    <source>
        <dbReference type="Proteomes" id="UP000587991"/>
    </source>
</evidence>
<accession>A0A847S421</accession>
<proteinExistence type="predicted"/>
<dbReference type="RefSeq" id="WP_168876107.1">
    <property type="nucleotide sequence ID" value="NZ_JABAIM010000001.1"/>
</dbReference>
<dbReference type="Pfam" id="PF08906">
    <property type="entry name" value="T6SS_Tdi1_C"/>
    <property type="match status" value="1"/>
</dbReference>
<keyword evidence="4" id="KW-1185">Reference proteome</keyword>
<dbReference type="SUPFAM" id="SSF160631">
    <property type="entry name" value="SMI1/KNR4-like"/>
    <property type="match status" value="1"/>
</dbReference>
<feature type="domain" description="GAD-related" evidence="1">
    <location>
        <begin position="5"/>
        <end position="93"/>
    </location>
</feature>
<feature type="domain" description="T6SS immunity protein Tdi1 C-terminal" evidence="2">
    <location>
        <begin position="122"/>
        <end position="190"/>
    </location>
</feature>
<name>A0A847S421_9NEIS</name>
<gene>
    <name evidence="3" type="ORF">HF682_04920</name>
</gene>